<feature type="transmembrane region" description="Helical" evidence="5">
    <location>
        <begin position="21"/>
        <end position="43"/>
    </location>
</feature>
<dbReference type="CDD" id="cd17321">
    <property type="entry name" value="MFS_MMR_MDR_like"/>
    <property type="match status" value="1"/>
</dbReference>
<feature type="transmembrane region" description="Helical" evidence="5">
    <location>
        <begin position="461"/>
        <end position="484"/>
    </location>
</feature>
<keyword evidence="3 5" id="KW-1133">Transmembrane helix</keyword>
<dbReference type="InterPro" id="IPR036259">
    <property type="entry name" value="MFS_trans_sf"/>
</dbReference>
<keyword evidence="2 5" id="KW-0812">Transmembrane</keyword>
<feature type="transmembrane region" description="Helical" evidence="5">
    <location>
        <begin position="111"/>
        <end position="132"/>
    </location>
</feature>
<keyword evidence="8" id="KW-1185">Reference proteome</keyword>
<feature type="transmembrane region" description="Helical" evidence="5">
    <location>
        <begin position="179"/>
        <end position="198"/>
    </location>
</feature>
<dbReference type="SUPFAM" id="SSF103473">
    <property type="entry name" value="MFS general substrate transporter"/>
    <property type="match status" value="2"/>
</dbReference>
<dbReference type="GO" id="GO:0005886">
    <property type="term" value="C:plasma membrane"/>
    <property type="evidence" value="ECO:0007669"/>
    <property type="project" value="UniProtKB-SubCell"/>
</dbReference>
<feature type="transmembrane region" description="Helical" evidence="5">
    <location>
        <begin position="282"/>
        <end position="307"/>
    </location>
</feature>
<feature type="transmembrane region" description="Helical" evidence="5">
    <location>
        <begin position="86"/>
        <end position="105"/>
    </location>
</feature>
<feature type="domain" description="Major facilitator superfamily (MFS) profile" evidence="6">
    <location>
        <begin position="20"/>
        <end position="487"/>
    </location>
</feature>
<sequence length="492" mass="52131">MRGAKENSAVKDWNVDPWKAFYVIMAGGFMTLLDVSIVNVALPSITAHLQATSSQLQWIVAIYSLAFGVMLVPAGRFGDLFGRRTMFLVGIGGFGLASILCGLAPSANFLIGARLIQGAFAAVINPQVAGLIQQMFTGADRGRAYGYNGAAIGVATALGPVLGGVIVSALPGQFGWRTIFLINVPIALVVIPMAIKLLPPPQRQDAKIRLDLVGIILMTAITLLLMLPLIIATQHASWSGAPWWMIGAALAVWVLFMLWELWRDGQGGTVILPRSLMRTPSFTLGTVIITVYFVGFSGFFVITSLYLQDGLGLPAWQAGMMLLPFALGGTVGAAGSGRYLHHYGRLVVVVGLACSLAGMSLGNLLISLDPTGNHVWTLIFAFLLAGFGNGCTIAPNQALTLADVPVASTSTAAALLQSTQRIGTTLSIAVLTLVFFISLPLDLRGQPASSAGEILTFSGAFSNALHVTEVTCSLALMMALVDWYRRRHASVQ</sequence>
<dbReference type="PRINTS" id="PR01036">
    <property type="entry name" value="TCRTETB"/>
</dbReference>
<dbReference type="Pfam" id="PF07690">
    <property type="entry name" value="MFS_1"/>
    <property type="match status" value="1"/>
</dbReference>
<evidence type="ECO:0000256" key="4">
    <source>
        <dbReference type="ARBA" id="ARBA00023136"/>
    </source>
</evidence>
<dbReference type="STRING" id="1912795.BK816_01735"/>
<organism evidence="7 8">
    <name type="scientific">Boudabousia tangfeifanii</name>
    <dbReference type="NCBI Taxonomy" id="1912795"/>
    <lineage>
        <taxon>Bacteria</taxon>
        <taxon>Bacillati</taxon>
        <taxon>Actinomycetota</taxon>
        <taxon>Actinomycetes</taxon>
        <taxon>Actinomycetales</taxon>
        <taxon>Actinomycetaceae</taxon>
        <taxon>Boudabousia</taxon>
    </lineage>
</organism>
<dbReference type="AlphaFoldDB" id="A0A1D9MM88"/>
<comment type="subcellular location">
    <subcellularLocation>
        <location evidence="1">Cell membrane</location>
        <topology evidence="1">Multi-pass membrane protein</topology>
    </subcellularLocation>
</comment>
<feature type="transmembrane region" description="Helical" evidence="5">
    <location>
        <begin position="422"/>
        <end position="441"/>
    </location>
</feature>
<feature type="transmembrane region" description="Helical" evidence="5">
    <location>
        <begin position="210"/>
        <end position="231"/>
    </location>
</feature>
<dbReference type="PANTHER" id="PTHR42718">
    <property type="entry name" value="MAJOR FACILITATOR SUPERFAMILY MULTIDRUG TRANSPORTER MFSC"/>
    <property type="match status" value="1"/>
</dbReference>
<dbReference type="InterPro" id="IPR020846">
    <property type="entry name" value="MFS_dom"/>
</dbReference>
<reference evidence="7 8" key="1">
    <citation type="submission" date="2016-10" db="EMBL/GenBank/DDBJ databases">
        <title>Actinomyces aegypiusis sp. nov., isolated from the Aegypius monachus in Qinghai Tibet Plateau China.</title>
        <authorList>
            <person name="Wang Y."/>
        </authorList>
    </citation>
    <scope>NUCLEOTIDE SEQUENCE [LARGE SCALE GENOMIC DNA]</scope>
    <source>
        <strain evidence="7 8">VUL4_3</strain>
    </source>
</reference>
<evidence type="ECO:0000259" key="6">
    <source>
        <dbReference type="PROSITE" id="PS50850"/>
    </source>
</evidence>
<dbReference type="GO" id="GO:0022857">
    <property type="term" value="F:transmembrane transporter activity"/>
    <property type="evidence" value="ECO:0007669"/>
    <property type="project" value="InterPro"/>
</dbReference>
<accession>A0A1D9MM88</accession>
<dbReference type="EMBL" id="CP017812">
    <property type="protein sequence ID" value="AOZ73416.1"/>
    <property type="molecule type" value="Genomic_DNA"/>
</dbReference>
<dbReference type="KEGG" id="avu:BK816_01735"/>
<evidence type="ECO:0000313" key="8">
    <source>
        <dbReference type="Proteomes" id="UP000176288"/>
    </source>
</evidence>
<evidence type="ECO:0000256" key="5">
    <source>
        <dbReference type="SAM" id="Phobius"/>
    </source>
</evidence>
<evidence type="ECO:0000256" key="1">
    <source>
        <dbReference type="ARBA" id="ARBA00004651"/>
    </source>
</evidence>
<proteinExistence type="predicted"/>
<evidence type="ECO:0000256" key="3">
    <source>
        <dbReference type="ARBA" id="ARBA00022989"/>
    </source>
</evidence>
<dbReference type="Proteomes" id="UP000176288">
    <property type="component" value="Chromosome"/>
</dbReference>
<gene>
    <name evidence="7" type="ORF">BK816_01735</name>
</gene>
<feature type="transmembrane region" description="Helical" evidence="5">
    <location>
        <begin position="144"/>
        <end position="167"/>
    </location>
</feature>
<evidence type="ECO:0000256" key="2">
    <source>
        <dbReference type="ARBA" id="ARBA00022692"/>
    </source>
</evidence>
<feature type="transmembrane region" description="Helical" evidence="5">
    <location>
        <begin position="374"/>
        <end position="394"/>
    </location>
</feature>
<dbReference type="PANTHER" id="PTHR42718:SF39">
    <property type="entry name" value="ACTINORHODIN TRANSPORTER-RELATED"/>
    <property type="match status" value="1"/>
</dbReference>
<evidence type="ECO:0000313" key="7">
    <source>
        <dbReference type="EMBL" id="AOZ73416.1"/>
    </source>
</evidence>
<feature type="transmembrane region" description="Helical" evidence="5">
    <location>
        <begin position="313"/>
        <end position="334"/>
    </location>
</feature>
<feature type="transmembrane region" description="Helical" evidence="5">
    <location>
        <begin position="346"/>
        <end position="368"/>
    </location>
</feature>
<dbReference type="PROSITE" id="PS50850">
    <property type="entry name" value="MFS"/>
    <property type="match status" value="1"/>
</dbReference>
<feature type="transmembrane region" description="Helical" evidence="5">
    <location>
        <begin position="243"/>
        <end position="262"/>
    </location>
</feature>
<dbReference type="Gene3D" id="1.20.1720.10">
    <property type="entry name" value="Multidrug resistance protein D"/>
    <property type="match status" value="1"/>
</dbReference>
<protein>
    <recommendedName>
        <fullName evidence="6">Major facilitator superfamily (MFS) profile domain-containing protein</fullName>
    </recommendedName>
</protein>
<name>A0A1D9MM88_9ACTO</name>
<dbReference type="Gene3D" id="1.20.1250.20">
    <property type="entry name" value="MFS general substrate transporter like domains"/>
    <property type="match status" value="1"/>
</dbReference>
<feature type="transmembrane region" description="Helical" evidence="5">
    <location>
        <begin position="55"/>
        <end position="74"/>
    </location>
</feature>
<keyword evidence="4 5" id="KW-0472">Membrane</keyword>
<dbReference type="InterPro" id="IPR011701">
    <property type="entry name" value="MFS"/>
</dbReference>